<dbReference type="InterPro" id="IPR039426">
    <property type="entry name" value="TonB-dep_rcpt-like"/>
</dbReference>
<dbReference type="PANTHER" id="PTHR32552">
    <property type="entry name" value="FERRICHROME IRON RECEPTOR-RELATED"/>
    <property type="match status" value="1"/>
</dbReference>
<name>A0A4Y9SB31_9BURK</name>
<keyword evidence="2 11" id="KW-0813">Transport</keyword>
<dbReference type="GO" id="GO:0009279">
    <property type="term" value="C:cell outer membrane"/>
    <property type="evidence" value="ECO:0007669"/>
    <property type="project" value="UniProtKB-SubCell"/>
</dbReference>
<keyword evidence="4" id="KW-0410">Iron transport</keyword>
<feature type="domain" description="TonB-dependent receptor-like beta-barrel" evidence="14">
    <location>
        <begin position="275"/>
        <end position="762"/>
    </location>
</feature>
<comment type="similarity">
    <text evidence="11 12">Belongs to the TonB-dependent receptor family.</text>
</comment>
<evidence type="ECO:0000256" key="7">
    <source>
        <dbReference type="ARBA" id="ARBA00023065"/>
    </source>
</evidence>
<keyword evidence="17" id="KW-1185">Reference proteome</keyword>
<keyword evidence="16" id="KW-0675">Receptor</keyword>
<dbReference type="InterPro" id="IPR000531">
    <property type="entry name" value="Beta-barrel_TonB"/>
</dbReference>
<sequence>MGTLSHRFTTILETQMHHPRPQHLQIRRLTLAVALALAGANAWADPAADDGAKLESVIVTANKRAQNLQDVPAAISVLNDATLQRNNVRDLTDLPALSPAITISYGNQPGNNSINMRGIGTYSLGIGVEADVSIVIDDIPIGMQANAFKDLADVNRIEVLKGPQSTLLGKSSIAGAINITTKPIESTWRTRTTTLLTNDHEFRAIASTSGAVSDTVRVRLAASRTGFQGVLDNLTNGGHLNGSYNTTVVGKVEWTPGENWEVVLSPHANRSNVNGYLSPFTTMTPGGLYQNIAQLPASQVLAGIPIGPGNVAIRSDYPAGGKGRDEGSGLKVAYTFGEDSPLAGHVLSSITSYQSYHLDDFQDIDGLDADVLSYTLINGKPSGFKGGQYQTGMFGVKSTTEELRLTSPDAGAFRYVAGFWYGDNRLERELKKSPVGSIASWYNAHARNTSYALFGQSSWEFAKNTSLITGLRLNREDTGYDFSRFAPPPSDTRTVTDYLTKKDSNNDVTGKIGLEHHVNPDTMVYGLFSTGHKGVAYDLTSSLTAAIAANQPVPAETAKNYEAGAKLSLLDNRAMLNLAVFRTTFKGFQQSAGFIDPDGQYRTTLHSIGGLRTSGLEADANWRVIRELTLNAGFAYTRAIITDFENGPCYSVLSADGKSVIPGGNCAPNPKYNNTNVANLKGKTLPNAPKVKLNLGGQYDLPLAERSFDAFFTTAYRWQSATIYGLNQDPRTRQGAYGIANIGLGIRDKKDKYKLSFYVNNLFDKAYATGLGSSLGSNFSVKAPNPGPHLVNYTTWTPARDYTRYFTVRLDMTF</sequence>
<dbReference type="OrthoDB" id="8538693at2"/>
<gene>
    <name evidence="16" type="ORF">E4L98_22385</name>
</gene>
<feature type="chain" id="PRO_5021264253" evidence="13">
    <location>
        <begin position="45"/>
        <end position="814"/>
    </location>
</feature>
<dbReference type="PROSITE" id="PS52016">
    <property type="entry name" value="TONB_DEPENDENT_REC_3"/>
    <property type="match status" value="1"/>
</dbReference>
<feature type="domain" description="TonB-dependent receptor plug" evidence="15">
    <location>
        <begin position="68"/>
        <end position="176"/>
    </location>
</feature>
<keyword evidence="13" id="KW-0732">Signal</keyword>
<evidence type="ECO:0000256" key="8">
    <source>
        <dbReference type="ARBA" id="ARBA00023077"/>
    </source>
</evidence>
<evidence type="ECO:0000256" key="12">
    <source>
        <dbReference type="RuleBase" id="RU003357"/>
    </source>
</evidence>
<protein>
    <submittedName>
        <fullName evidence="16">TonB-dependent receptor</fullName>
    </submittedName>
</protein>
<keyword evidence="10 11" id="KW-0998">Cell outer membrane</keyword>
<evidence type="ECO:0000259" key="14">
    <source>
        <dbReference type="Pfam" id="PF00593"/>
    </source>
</evidence>
<keyword evidence="7" id="KW-0406">Ion transport</keyword>
<dbReference type="AlphaFoldDB" id="A0A4Y9SB31"/>
<comment type="caution">
    <text evidence="16">The sequence shown here is derived from an EMBL/GenBank/DDBJ whole genome shotgun (WGS) entry which is preliminary data.</text>
</comment>
<dbReference type="Proteomes" id="UP000297729">
    <property type="component" value="Unassembled WGS sequence"/>
</dbReference>
<keyword evidence="5 11" id="KW-0812">Transmembrane</keyword>
<evidence type="ECO:0000256" key="13">
    <source>
        <dbReference type="SAM" id="SignalP"/>
    </source>
</evidence>
<organism evidence="16 17">
    <name type="scientific">Duganella callida</name>
    <dbReference type="NCBI Taxonomy" id="2561932"/>
    <lineage>
        <taxon>Bacteria</taxon>
        <taxon>Pseudomonadati</taxon>
        <taxon>Pseudomonadota</taxon>
        <taxon>Betaproteobacteria</taxon>
        <taxon>Burkholderiales</taxon>
        <taxon>Oxalobacteraceae</taxon>
        <taxon>Telluria group</taxon>
        <taxon>Duganella</taxon>
    </lineage>
</organism>
<proteinExistence type="inferred from homology"/>
<evidence type="ECO:0000256" key="11">
    <source>
        <dbReference type="PROSITE-ProRule" id="PRU01360"/>
    </source>
</evidence>
<dbReference type="InterPro" id="IPR012910">
    <property type="entry name" value="Plug_dom"/>
</dbReference>
<evidence type="ECO:0000256" key="10">
    <source>
        <dbReference type="ARBA" id="ARBA00023237"/>
    </source>
</evidence>
<evidence type="ECO:0000256" key="2">
    <source>
        <dbReference type="ARBA" id="ARBA00022448"/>
    </source>
</evidence>
<evidence type="ECO:0000256" key="4">
    <source>
        <dbReference type="ARBA" id="ARBA00022496"/>
    </source>
</evidence>
<reference evidence="16 17" key="1">
    <citation type="submission" date="2019-03" db="EMBL/GenBank/DDBJ databases">
        <title>Draft Genome Sequence of Duganella callidus sp. nov., a Novel Duganella Species Isolated from Cultivated Soil.</title>
        <authorList>
            <person name="Raths R."/>
            <person name="Peta V."/>
            <person name="Bucking H."/>
        </authorList>
    </citation>
    <scope>NUCLEOTIDE SEQUENCE [LARGE SCALE GENOMIC DNA]</scope>
    <source>
        <strain evidence="16 17">DN04</strain>
    </source>
</reference>
<evidence type="ECO:0000259" key="15">
    <source>
        <dbReference type="Pfam" id="PF07715"/>
    </source>
</evidence>
<keyword evidence="6" id="KW-0408">Iron</keyword>
<comment type="subcellular location">
    <subcellularLocation>
        <location evidence="1 11">Cell outer membrane</location>
        <topology evidence="1 11">Multi-pass membrane protein</topology>
    </subcellularLocation>
</comment>
<evidence type="ECO:0000256" key="1">
    <source>
        <dbReference type="ARBA" id="ARBA00004571"/>
    </source>
</evidence>
<evidence type="ECO:0000313" key="17">
    <source>
        <dbReference type="Proteomes" id="UP000297729"/>
    </source>
</evidence>
<accession>A0A4Y9SB31</accession>
<evidence type="ECO:0000313" key="16">
    <source>
        <dbReference type="EMBL" id="TFW16802.1"/>
    </source>
</evidence>
<keyword evidence="9 11" id="KW-0472">Membrane</keyword>
<keyword evidence="3 11" id="KW-1134">Transmembrane beta strand</keyword>
<dbReference type="Gene3D" id="2.40.170.20">
    <property type="entry name" value="TonB-dependent receptor, beta-barrel domain"/>
    <property type="match status" value="1"/>
</dbReference>
<keyword evidence="8 12" id="KW-0798">TonB box</keyword>
<dbReference type="GO" id="GO:0006826">
    <property type="term" value="P:iron ion transport"/>
    <property type="evidence" value="ECO:0007669"/>
    <property type="project" value="UniProtKB-KW"/>
</dbReference>
<feature type="signal peptide" evidence="13">
    <location>
        <begin position="1"/>
        <end position="44"/>
    </location>
</feature>
<dbReference type="PANTHER" id="PTHR32552:SF81">
    <property type="entry name" value="TONB-DEPENDENT OUTER MEMBRANE RECEPTOR"/>
    <property type="match status" value="1"/>
</dbReference>
<dbReference type="Pfam" id="PF00593">
    <property type="entry name" value="TonB_dep_Rec_b-barrel"/>
    <property type="match status" value="1"/>
</dbReference>
<evidence type="ECO:0000256" key="6">
    <source>
        <dbReference type="ARBA" id="ARBA00023004"/>
    </source>
</evidence>
<dbReference type="EMBL" id="SPVG01000223">
    <property type="protein sequence ID" value="TFW16802.1"/>
    <property type="molecule type" value="Genomic_DNA"/>
</dbReference>
<evidence type="ECO:0000256" key="5">
    <source>
        <dbReference type="ARBA" id="ARBA00022692"/>
    </source>
</evidence>
<evidence type="ECO:0000256" key="3">
    <source>
        <dbReference type="ARBA" id="ARBA00022452"/>
    </source>
</evidence>
<evidence type="ECO:0000256" key="9">
    <source>
        <dbReference type="ARBA" id="ARBA00023136"/>
    </source>
</evidence>
<dbReference type="SUPFAM" id="SSF56935">
    <property type="entry name" value="Porins"/>
    <property type="match status" value="1"/>
</dbReference>
<dbReference type="Pfam" id="PF07715">
    <property type="entry name" value="Plug"/>
    <property type="match status" value="1"/>
</dbReference>
<dbReference type="InterPro" id="IPR036942">
    <property type="entry name" value="Beta-barrel_TonB_sf"/>
</dbReference>